<dbReference type="EMBL" id="JACICC010000003">
    <property type="protein sequence ID" value="MBB3809587.1"/>
    <property type="molecule type" value="Genomic_DNA"/>
</dbReference>
<dbReference type="GO" id="GO:0003796">
    <property type="term" value="F:lysozyme activity"/>
    <property type="evidence" value="ECO:0007669"/>
    <property type="project" value="UniProtKB-EC"/>
</dbReference>
<dbReference type="CDD" id="cd00737">
    <property type="entry name" value="lyz_endolysin_autolysin"/>
    <property type="match status" value="1"/>
</dbReference>
<evidence type="ECO:0000256" key="1">
    <source>
        <dbReference type="ARBA" id="ARBA00000632"/>
    </source>
</evidence>
<dbReference type="AlphaFoldDB" id="A0A7W6EH80"/>
<comment type="similarity">
    <text evidence="7">Belongs to the glycosyl hydrolase 24 family.</text>
</comment>
<evidence type="ECO:0000256" key="6">
    <source>
        <dbReference type="ARBA" id="ARBA00023295"/>
    </source>
</evidence>
<evidence type="ECO:0000256" key="7">
    <source>
        <dbReference type="RuleBase" id="RU003788"/>
    </source>
</evidence>
<dbReference type="PANTHER" id="PTHR38107:SF3">
    <property type="entry name" value="LYSOZYME RRRD-RELATED"/>
    <property type="match status" value="1"/>
</dbReference>
<dbReference type="Proteomes" id="UP000537592">
    <property type="component" value="Unassembled WGS sequence"/>
</dbReference>
<reference evidence="9 10" key="1">
    <citation type="submission" date="2020-08" db="EMBL/GenBank/DDBJ databases">
        <title>Genomic Encyclopedia of Type Strains, Phase IV (KMG-IV): sequencing the most valuable type-strain genomes for metagenomic binning, comparative biology and taxonomic classification.</title>
        <authorList>
            <person name="Goeker M."/>
        </authorList>
    </citation>
    <scope>NUCLEOTIDE SEQUENCE [LARGE SCALE GENOMIC DNA]</scope>
    <source>
        <strain evidence="9 10">DSM 28760</strain>
    </source>
</reference>
<protein>
    <recommendedName>
        <fullName evidence="7">Lysozyme</fullName>
        <ecNumber evidence="7">3.2.1.17</ecNumber>
    </recommendedName>
</protein>
<evidence type="ECO:0000313" key="10">
    <source>
        <dbReference type="Proteomes" id="UP000537592"/>
    </source>
</evidence>
<evidence type="ECO:0000256" key="3">
    <source>
        <dbReference type="ARBA" id="ARBA00022638"/>
    </source>
</evidence>
<dbReference type="GO" id="GO:0031640">
    <property type="term" value="P:killing of cells of another organism"/>
    <property type="evidence" value="ECO:0007669"/>
    <property type="project" value="UniProtKB-KW"/>
</dbReference>
<dbReference type="Gene3D" id="1.10.530.40">
    <property type="match status" value="1"/>
</dbReference>
<evidence type="ECO:0000313" key="9">
    <source>
        <dbReference type="EMBL" id="MBB3809587.1"/>
    </source>
</evidence>
<keyword evidence="5" id="KW-1035">Host cytoplasm</keyword>
<comment type="catalytic activity">
    <reaction evidence="1 7">
        <text>Hydrolysis of (1-&gt;4)-beta-linkages between N-acetylmuramic acid and N-acetyl-D-glucosamine residues in a peptidoglycan and between N-acetyl-D-glucosamine residues in chitodextrins.</text>
        <dbReference type="EC" id="3.2.1.17"/>
    </reaction>
</comment>
<keyword evidence="2 7" id="KW-0929">Antimicrobial</keyword>
<evidence type="ECO:0000256" key="8">
    <source>
        <dbReference type="SAM" id="Phobius"/>
    </source>
</evidence>
<dbReference type="InterPro" id="IPR023347">
    <property type="entry name" value="Lysozyme_dom_sf"/>
</dbReference>
<sequence length="215" mass="22515">MTRKITGYCLEKLKQWEGLRLAAYQDSGGVWTIGYGHTGRDVYRGRTITAAEAESLLVADVARFELAVDGAVKVPLSDNQFGALVSLAFNIGAGAFVRSTLVKKLNAGDYDAVPAQLARWVHAGGKRVQGLVNRRAAEAGLWATNAFVASAPVPASLPAAPVITGESAAVTAGLLSAIAAAASEPGPLQWMFGALLVLSYGASALLWVKARFDTQ</sequence>
<dbReference type="InterPro" id="IPR051018">
    <property type="entry name" value="Bacteriophage_GH24"/>
</dbReference>
<gene>
    <name evidence="9" type="ORF">FHS81_001669</name>
</gene>
<dbReference type="RefSeq" id="WP_183751781.1">
    <property type="nucleotide sequence ID" value="NZ_JACICC010000003.1"/>
</dbReference>
<dbReference type="InterPro" id="IPR023346">
    <property type="entry name" value="Lysozyme-like_dom_sf"/>
</dbReference>
<dbReference type="Pfam" id="PF00959">
    <property type="entry name" value="Phage_lysozyme"/>
    <property type="match status" value="1"/>
</dbReference>
<evidence type="ECO:0000256" key="2">
    <source>
        <dbReference type="ARBA" id="ARBA00022529"/>
    </source>
</evidence>
<dbReference type="GO" id="GO:0016998">
    <property type="term" value="P:cell wall macromolecule catabolic process"/>
    <property type="evidence" value="ECO:0007669"/>
    <property type="project" value="InterPro"/>
</dbReference>
<proteinExistence type="inferred from homology"/>
<comment type="caution">
    <text evidence="9">The sequence shown here is derived from an EMBL/GenBank/DDBJ whole genome shotgun (WGS) entry which is preliminary data.</text>
</comment>
<dbReference type="EC" id="3.2.1.17" evidence="7"/>
<keyword evidence="3 7" id="KW-0081">Bacteriolytic enzyme</keyword>
<dbReference type="SUPFAM" id="SSF53955">
    <property type="entry name" value="Lysozyme-like"/>
    <property type="match status" value="1"/>
</dbReference>
<keyword evidence="4 7" id="KW-0378">Hydrolase</keyword>
<keyword evidence="8" id="KW-0812">Transmembrane</keyword>
<dbReference type="PANTHER" id="PTHR38107">
    <property type="match status" value="1"/>
</dbReference>
<dbReference type="GO" id="GO:0009253">
    <property type="term" value="P:peptidoglycan catabolic process"/>
    <property type="evidence" value="ECO:0007669"/>
    <property type="project" value="InterPro"/>
</dbReference>
<organism evidence="9 10">
    <name type="scientific">Pseudochelatococcus contaminans</name>
    <dbReference type="NCBI Taxonomy" id="1538103"/>
    <lineage>
        <taxon>Bacteria</taxon>
        <taxon>Pseudomonadati</taxon>
        <taxon>Pseudomonadota</taxon>
        <taxon>Alphaproteobacteria</taxon>
        <taxon>Hyphomicrobiales</taxon>
        <taxon>Chelatococcaceae</taxon>
        <taxon>Pseudochelatococcus</taxon>
    </lineage>
</organism>
<keyword evidence="6 7" id="KW-0326">Glycosidase</keyword>
<evidence type="ECO:0000256" key="4">
    <source>
        <dbReference type="ARBA" id="ARBA00022801"/>
    </source>
</evidence>
<dbReference type="GO" id="GO:0042742">
    <property type="term" value="P:defense response to bacterium"/>
    <property type="evidence" value="ECO:0007669"/>
    <property type="project" value="UniProtKB-KW"/>
</dbReference>
<dbReference type="InterPro" id="IPR002196">
    <property type="entry name" value="Glyco_hydro_24"/>
</dbReference>
<keyword evidence="10" id="KW-1185">Reference proteome</keyword>
<accession>A0A7W6EH80</accession>
<feature type="transmembrane region" description="Helical" evidence="8">
    <location>
        <begin position="190"/>
        <end position="208"/>
    </location>
</feature>
<evidence type="ECO:0000256" key="5">
    <source>
        <dbReference type="ARBA" id="ARBA00023200"/>
    </source>
</evidence>
<keyword evidence="8" id="KW-0472">Membrane</keyword>
<dbReference type="HAMAP" id="MF_04110">
    <property type="entry name" value="ENDOLYSIN_T4"/>
    <property type="match status" value="1"/>
</dbReference>
<keyword evidence="8" id="KW-1133">Transmembrane helix</keyword>
<name>A0A7W6EH80_9HYPH</name>
<dbReference type="InterPro" id="IPR033907">
    <property type="entry name" value="Endolysin_autolysin"/>
</dbReference>
<dbReference type="InterPro" id="IPR034690">
    <property type="entry name" value="Endolysin_T4_type"/>
</dbReference>